<dbReference type="PANTHER" id="PTHR30177">
    <property type="entry name" value="GLYCINE BETAINE/L-PROLINE TRANSPORT SYSTEM PERMEASE PROTEIN PROW"/>
    <property type="match status" value="1"/>
</dbReference>
<accession>A0A6J4QIL7</accession>
<dbReference type="Pfam" id="PF00528">
    <property type="entry name" value="BPD_transp_1"/>
    <property type="match status" value="1"/>
</dbReference>
<name>A0A6J4QIL7_9ACTN</name>
<reference evidence="8" key="1">
    <citation type="submission" date="2020-02" db="EMBL/GenBank/DDBJ databases">
        <authorList>
            <person name="Meier V. D."/>
        </authorList>
    </citation>
    <scope>NUCLEOTIDE SEQUENCE</scope>
    <source>
        <strain evidence="8">AVDCRST_MAG02</strain>
    </source>
</reference>
<evidence type="ECO:0000256" key="3">
    <source>
        <dbReference type="ARBA" id="ARBA00022692"/>
    </source>
</evidence>
<dbReference type="AlphaFoldDB" id="A0A6J4QIL7"/>
<evidence type="ECO:0000256" key="2">
    <source>
        <dbReference type="ARBA" id="ARBA00022448"/>
    </source>
</evidence>
<feature type="transmembrane region" description="Helical" evidence="6">
    <location>
        <begin position="163"/>
        <end position="189"/>
    </location>
</feature>
<keyword evidence="2 6" id="KW-0813">Transport</keyword>
<dbReference type="GO" id="GO:0005886">
    <property type="term" value="C:plasma membrane"/>
    <property type="evidence" value="ECO:0007669"/>
    <property type="project" value="UniProtKB-SubCell"/>
</dbReference>
<keyword evidence="4 6" id="KW-1133">Transmembrane helix</keyword>
<dbReference type="SUPFAM" id="SSF161098">
    <property type="entry name" value="MetI-like"/>
    <property type="match status" value="1"/>
</dbReference>
<dbReference type="EMBL" id="CADCVH010000008">
    <property type="protein sequence ID" value="CAA9444557.1"/>
    <property type="molecule type" value="Genomic_DNA"/>
</dbReference>
<feature type="transmembrane region" description="Helical" evidence="6">
    <location>
        <begin position="209"/>
        <end position="229"/>
    </location>
</feature>
<feature type="domain" description="ABC transmembrane type-1" evidence="7">
    <location>
        <begin position="48"/>
        <end position="228"/>
    </location>
</feature>
<comment type="subcellular location">
    <subcellularLocation>
        <location evidence="6">Cell membrane</location>
        <topology evidence="6">Multi-pass membrane protein</topology>
    </subcellularLocation>
    <subcellularLocation>
        <location evidence="1">Membrane</location>
        <topology evidence="1">Multi-pass membrane protein</topology>
    </subcellularLocation>
</comment>
<keyword evidence="3 6" id="KW-0812">Transmembrane</keyword>
<dbReference type="GO" id="GO:0031460">
    <property type="term" value="P:glycine betaine transport"/>
    <property type="evidence" value="ECO:0007669"/>
    <property type="project" value="TreeGrafter"/>
</dbReference>
<feature type="transmembrane region" description="Helical" evidence="6">
    <location>
        <begin position="51"/>
        <end position="72"/>
    </location>
</feature>
<evidence type="ECO:0000256" key="4">
    <source>
        <dbReference type="ARBA" id="ARBA00022989"/>
    </source>
</evidence>
<dbReference type="InterPro" id="IPR035906">
    <property type="entry name" value="MetI-like_sf"/>
</dbReference>
<evidence type="ECO:0000313" key="8">
    <source>
        <dbReference type="EMBL" id="CAA9444557.1"/>
    </source>
</evidence>
<feature type="transmembrane region" description="Helical" evidence="6">
    <location>
        <begin position="111"/>
        <end position="131"/>
    </location>
</feature>
<protein>
    <submittedName>
        <fullName evidence="8">L-proline glycine betaine ABC transport system permease protein ProW</fullName>
    </submittedName>
</protein>
<evidence type="ECO:0000256" key="6">
    <source>
        <dbReference type="RuleBase" id="RU363032"/>
    </source>
</evidence>
<evidence type="ECO:0000256" key="5">
    <source>
        <dbReference type="ARBA" id="ARBA00023136"/>
    </source>
</evidence>
<dbReference type="FunFam" id="1.10.3720.10:FF:000001">
    <property type="entry name" value="Glycine betaine ABC transporter, permease"/>
    <property type="match status" value="1"/>
</dbReference>
<dbReference type="InterPro" id="IPR051204">
    <property type="entry name" value="ABC_transp_perm/SBD"/>
</dbReference>
<proteinExistence type="inferred from homology"/>
<organism evidence="8">
    <name type="scientific">uncultured Rubrobacteraceae bacterium</name>
    <dbReference type="NCBI Taxonomy" id="349277"/>
    <lineage>
        <taxon>Bacteria</taxon>
        <taxon>Bacillati</taxon>
        <taxon>Actinomycetota</taxon>
        <taxon>Rubrobacteria</taxon>
        <taxon>Rubrobacterales</taxon>
        <taxon>Rubrobacteraceae</taxon>
        <taxon>environmental samples</taxon>
    </lineage>
</organism>
<evidence type="ECO:0000259" key="7">
    <source>
        <dbReference type="PROSITE" id="PS50928"/>
    </source>
</evidence>
<sequence length="246" mass="26549">MDSADDPPTSTLAFLFQAEFASEEQQQKGFIDWEWLGENFTEDVVPAFLQHIYLCAVALAIALAISLPLGILAARYRGLYGPFTAITGFFYTIPSFAMFIFLLAIGFSVGVTPAIIALVLYSLLILIRNVVTGLDSVPPETKDAARGMGLTDRQILWRVELPLALPVIVAGMRIAVVTVIGIAVIASYIGGGGLGTLIFSGITRNFPTLYVTGAVLATLLAISADLLFVRTERLLSPWAHRTRGAR</sequence>
<dbReference type="PROSITE" id="PS50928">
    <property type="entry name" value="ABC_TM1"/>
    <property type="match status" value="1"/>
</dbReference>
<evidence type="ECO:0000256" key="1">
    <source>
        <dbReference type="ARBA" id="ARBA00004141"/>
    </source>
</evidence>
<comment type="similarity">
    <text evidence="6">Belongs to the binding-protein-dependent transport system permease family.</text>
</comment>
<keyword evidence="5 6" id="KW-0472">Membrane</keyword>
<feature type="transmembrane region" description="Helical" evidence="6">
    <location>
        <begin position="79"/>
        <end position="105"/>
    </location>
</feature>
<dbReference type="InterPro" id="IPR000515">
    <property type="entry name" value="MetI-like"/>
</dbReference>
<dbReference type="GO" id="GO:0055085">
    <property type="term" value="P:transmembrane transport"/>
    <property type="evidence" value="ECO:0007669"/>
    <property type="project" value="InterPro"/>
</dbReference>
<dbReference type="Gene3D" id="1.10.3720.10">
    <property type="entry name" value="MetI-like"/>
    <property type="match status" value="1"/>
</dbReference>
<dbReference type="PANTHER" id="PTHR30177:SF4">
    <property type="entry name" value="OSMOPROTECTANT IMPORT PERMEASE PROTEIN OSMW"/>
    <property type="match status" value="1"/>
</dbReference>
<gene>
    <name evidence="8" type="ORF">AVDCRST_MAG02-91</name>
</gene>
<dbReference type="CDD" id="cd06261">
    <property type="entry name" value="TM_PBP2"/>
    <property type="match status" value="1"/>
</dbReference>